<dbReference type="FunFam" id="3.40.50.2000:FF:000019">
    <property type="entry name" value="Glycosyltransferase"/>
    <property type="match status" value="1"/>
</dbReference>
<dbReference type="GO" id="GO:0080044">
    <property type="term" value="F:quercetin 7-O-glucosyltransferase activity"/>
    <property type="evidence" value="ECO:0007669"/>
    <property type="project" value="TreeGrafter"/>
</dbReference>
<dbReference type="Gene3D" id="3.40.50.2000">
    <property type="entry name" value="Glycogen Phosphorylase B"/>
    <property type="match status" value="2"/>
</dbReference>
<evidence type="ECO:0000256" key="2">
    <source>
        <dbReference type="ARBA" id="ARBA00022679"/>
    </source>
</evidence>
<dbReference type="InterPro" id="IPR035595">
    <property type="entry name" value="UDP_glycos_trans_CS"/>
</dbReference>
<proteinExistence type="inferred from homology"/>
<dbReference type="InterPro" id="IPR002213">
    <property type="entry name" value="UDP_glucos_trans"/>
</dbReference>
<evidence type="ECO:0000256" key="3">
    <source>
        <dbReference type="RuleBase" id="RU003718"/>
    </source>
</evidence>
<name>A0AAV7EH89_ARIFI</name>
<evidence type="ECO:0000256" key="1">
    <source>
        <dbReference type="ARBA" id="ARBA00009995"/>
    </source>
</evidence>
<dbReference type="Pfam" id="PF00201">
    <property type="entry name" value="UDPGT"/>
    <property type="match status" value="1"/>
</dbReference>
<evidence type="ECO:0000313" key="6">
    <source>
        <dbReference type="Proteomes" id="UP000825729"/>
    </source>
</evidence>
<dbReference type="AlphaFoldDB" id="A0AAV7EH89"/>
<dbReference type="SUPFAM" id="SSF53756">
    <property type="entry name" value="UDP-Glycosyltransferase/glycogen phosphorylase"/>
    <property type="match status" value="1"/>
</dbReference>
<reference evidence="5 6" key="1">
    <citation type="submission" date="2021-07" db="EMBL/GenBank/DDBJ databases">
        <title>The Aristolochia fimbriata genome: insights into angiosperm evolution, floral development and chemical biosynthesis.</title>
        <authorList>
            <person name="Jiao Y."/>
        </authorList>
    </citation>
    <scope>NUCLEOTIDE SEQUENCE [LARGE SCALE GENOMIC DNA]</scope>
    <source>
        <strain evidence="5">IBCAS-2021</strain>
        <tissue evidence="5">Leaf</tissue>
    </source>
</reference>
<dbReference type="EC" id="2.4.1.-" evidence="4"/>
<evidence type="ECO:0000256" key="4">
    <source>
        <dbReference type="RuleBase" id="RU362057"/>
    </source>
</evidence>
<keyword evidence="6" id="KW-1185">Reference proteome</keyword>
<accession>A0AAV7EH89</accession>
<comment type="caution">
    <text evidence="5">The sequence shown here is derived from an EMBL/GenBank/DDBJ whole genome shotgun (WGS) entry which is preliminary data.</text>
</comment>
<dbReference type="PANTHER" id="PTHR11926">
    <property type="entry name" value="GLUCOSYL/GLUCURONOSYL TRANSFERASES"/>
    <property type="match status" value="1"/>
</dbReference>
<dbReference type="PROSITE" id="PS00375">
    <property type="entry name" value="UDPGT"/>
    <property type="match status" value="1"/>
</dbReference>
<dbReference type="PANTHER" id="PTHR11926:SF1553">
    <property type="entry name" value="GLYCOSYLTRANSFERASE"/>
    <property type="match status" value="1"/>
</dbReference>
<gene>
    <name evidence="5" type="ORF">H6P81_013065</name>
</gene>
<dbReference type="Proteomes" id="UP000825729">
    <property type="component" value="Unassembled WGS sequence"/>
</dbReference>
<dbReference type="EMBL" id="JAINDJ010000005">
    <property type="protein sequence ID" value="KAG9446937.1"/>
    <property type="molecule type" value="Genomic_DNA"/>
</dbReference>
<keyword evidence="2 3" id="KW-0808">Transferase</keyword>
<keyword evidence="3" id="KW-0328">Glycosyltransferase</keyword>
<evidence type="ECO:0000313" key="5">
    <source>
        <dbReference type="EMBL" id="KAG9446937.1"/>
    </source>
</evidence>
<comment type="similarity">
    <text evidence="1 3">Belongs to the UDP-glycosyltransferase family.</text>
</comment>
<dbReference type="CDD" id="cd03784">
    <property type="entry name" value="GT1_Gtf-like"/>
    <property type="match status" value="1"/>
</dbReference>
<protein>
    <recommendedName>
        <fullName evidence="4">Glycosyltransferase</fullName>
        <ecNumber evidence="4">2.4.1.-</ecNumber>
    </recommendedName>
</protein>
<sequence length="502" mass="55717">MESEKKERVAPPPHHVLVLPFPVQGHINPMLQFAKRLASTASGIFRVTLATTVFFSETVQVKLTGGSVRLDTISDGYDRGGFMEAATPEAYHRRLDEVGSRTLVKLIERHKGSDRPFTCLIYDTSMHWALDVAAGLGLTGVAFYTQSCAAFAIYYYAYQGRLRLAVEPSEEGGRRTLSFPGLPPLSVSDLPSLLFEEGSSYEPVLSLKTKQFSNLDKADSVLFNTTQELESEVVSVLKGFWPVKTIGPTLPFMYLDETSSGTSREEDKDYGYNYYKPSSTNYIAWLDSKPEGSVAYVSFGSIAATSERQMAELAWGLRDSGVYFIWVVRASEQQKLPKEFAAETEERGLVVTWCNQLQVLAHGATGCFVTHCGWNSVLEALSLGVPMVGVPQWTDQPTNAKYVEDVWGVGVRAKADQEGVVRREEMETCVRQVLEGTSRRGEEIRSNARKWREMVKGAVREGGSSDKNMQEFVGELVNSDLESRGSRTINVKLTSEDQGLVK</sequence>
<organism evidence="5 6">
    <name type="scientific">Aristolochia fimbriata</name>
    <name type="common">White veined hardy Dutchman's pipe vine</name>
    <dbReference type="NCBI Taxonomy" id="158543"/>
    <lineage>
        <taxon>Eukaryota</taxon>
        <taxon>Viridiplantae</taxon>
        <taxon>Streptophyta</taxon>
        <taxon>Embryophyta</taxon>
        <taxon>Tracheophyta</taxon>
        <taxon>Spermatophyta</taxon>
        <taxon>Magnoliopsida</taxon>
        <taxon>Magnoliidae</taxon>
        <taxon>Piperales</taxon>
        <taxon>Aristolochiaceae</taxon>
        <taxon>Aristolochia</taxon>
    </lineage>
</organism>
<dbReference type="GO" id="GO:0080043">
    <property type="term" value="F:quercetin 3-O-glucosyltransferase activity"/>
    <property type="evidence" value="ECO:0007669"/>
    <property type="project" value="TreeGrafter"/>
</dbReference>